<protein>
    <submittedName>
        <fullName evidence="1">Uncharacterized protein</fullName>
    </submittedName>
</protein>
<name>A0ACC0CA16_CATRO</name>
<reference evidence="2" key="1">
    <citation type="journal article" date="2023" name="Nat. Plants">
        <title>Single-cell RNA sequencing provides a high-resolution roadmap for understanding the multicellular compartmentation of specialized metabolism.</title>
        <authorList>
            <person name="Sun S."/>
            <person name="Shen X."/>
            <person name="Li Y."/>
            <person name="Li Y."/>
            <person name="Wang S."/>
            <person name="Li R."/>
            <person name="Zhang H."/>
            <person name="Shen G."/>
            <person name="Guo B."/>
            <person name="Wei J."/>
            <person name="Xu J."/>
            <person name="St-Pierre B."/>
            <person name="Chen S."/>
            <person name="Sun C."/>
        </authorList>
    </citation>
    <scope>NUCLEOTIDE SEQUENCE [LARGE SCALE GENOMIC DNA]</scope>
</reference>
<accession>A0ACC0CA16</accession>
<organism evidence="1 2">
    <name type="scientific">Catharanthus roseus</name>
    <name type="common">Madagascar periwinkle</name>
    <name type="synonym">Vinca rosea</name>
    <dbReference type="NCBI Taxonomy" id="4058"/>
    <lineage>
        <taxon>Eukaryota</taxon>
        <taxon>Viridiplantae</taxon>
        <taxon>Streptophyta</taxon>
        <taxon>Embryophyta</taxon>
        <taxon>Tracheophyta</taxon>
        <taxon>Spermatophyta</taxon>
        <taxon>Magnoliopsida</taxon>
        <taxon>eudicotyledons</taxon>
        <taxon>Gunneridae</taxon>
        <taxon>Pentapetalae</taxon>
        <taxon>asterids</taxon>
        <taxon>lamiids</taxon>
        <taxon>Gentianales</taxon>
        <taxon>Apocynaceae</taxon>
        <taxon>Rauvolfioideae</taxon>
        <taxon>Vinceae</taxon>
        <taxon>Catharanthinae</taxon>
        <taxon>Catharanthus</taxon>
    </lineage>
</organism>
<gene>
    <name evidence="1" type="ORF">M9H77_02943</name>
</gene>
<dbReference type="Proteomes" id="UP001060085">
    <property type="component" value="Linkage Group LG01"/>
</dbReference>
<evidence type="ECO:0000313" key="1">
    <source>
        <dbReference type="EMBL" id="KAI5681715.1"/>
    </source>
</evidence>
<evidence type="ECO:0000313" key="2">
    <source>
        <dbReference type="Proteomes" id="UP001060085"/>
    </source>
</evidence>
<sequence length="160" mass="18297">MSNSESKFFIERQEDKRWLIPSLQEQGLIATTMEAMVAMLTEEATMIPTGNFSSRAKAFDHILYEDCCENSPYDIHKGYHGLIHDSLVFIAHDVKPWNICDSLGDANHCTFCFLENNSYGFDGSLFSLLGDNCVKFQEDVVERFQYVLTSLDTYVKNLVQ</sequence>
<keyword evidence="2" id="KW-1185">Reference proteome</keyword>
<dbReference type="EMBL" id="CM044701">
    <property type="protein sequence ID" value="KAI5681715.1"/>
    <property type="molecule type" value="Genomic_DNA"/>
</dbReference>
<comment type="caution">
    <text evidence="1">The sequence shown here is derived from an EMBL/GenBank/DDBJ whole genome shotgun (WGS) entry which is preliminary data.</text>
</comment>
<proteinExistence type="predicted"/>